<gene>
    <name evidence="1" type="ORF">GCM10009037_23550</name>
</gene>
<reference evidence="1 2" key="1">
    <citation type="journal article" date="2019" name="Int. J. Syst. Evol. Microbiol.">
        <title>The Global Catalogue of Microorganisms (GCM) 10K type strain sequencing project: providing services to taxonomists for standard genome sequencing and annotation.</title>
        <authorList>
            <consortium name="The Broad Institute Genomics Platform"/>
            <consortium name="The Broad Institute Genome Sequencing Center for Infectious Disease"/>
            <person name="Wu L."/>
            <person name="Ma J."/>
        </authorList>
    </citation>
    <scope>NUCLEOTIDE SEQUENCE [LARGE SCALE GENOMIC DNA]</scope>
    <source>
        <strain evidence="1 2">JCM 19585</strain>
    </source>
</reference>
<evidence type="ECO:0000313" key="1">
    <source>
        <dbReference type="EMBL" id="GGL39105.1"/>
    </source>
</evidence>
<dbReference type="Proteomes" id="UP000628840">
    <property type="component" value="Unassembled WGS sequence"/>
</dbReference>
<protein>
    <submittedName>
        <fullName evidence="1">Uncharacterized protein</fullName>
    </submittedName>
</protein>
<name>A0A830EX04_9EURY</name>
<comment type="caution">
    <text evidence="1">The sequence shown here is derived from an EMBL/GenBank/DDBJ whole genome shotgun (WGS) entry which is preliminary data.</text>
</comment>
<accession>A0A830EX04</accession>
<keyword evidence="2" id="KW-1185">Reference proteome</keyword>
<evidence type="ECO:0000313" key="2">
    <source>
        <dbReference type="Proteomes" id="UP000628840"/>
    </source>
</evidence>
<proteinExistence type="predicted"/>
<sequence>MATATVGDLRCAVCETEFDDLDVFFEHDCDADDGGAFAVADD</sequence>
<dbReference type="AlphaFoldDB" id="A0A830EX04"/>
<dbReference type="RefSeq" id="WP_268246006.1">
    <property type="nucleotide sequence ID" value="NZ_BMPF01000003.1"/>
</dbReference>
<dbReference type="EMBL" id="BMPF01000003">
    <property type="protein sequence ID" value="GGL39105.1"/>
    <property type="molecule type" value="Genomic_DNA"/>
</dbReference>
<organism evidence="1 2">
    <name type="scientific">Halarchaeum grantii</name>
    <dbReference type="NCBI Taxonomy" id="1193105"/>
    <lineage>
        <taxon>Archaea</taxon>
        <taxon>Methanobacteriati</taxon>
        <taxon>Methanobacteriota</taxon>
        <taxon>Stenosarchaea group</taxon>
        <taxon>Halobacteria</taxon>
        <taxon>Halobacteriales</taxon>
        <taxon>Halobacteriaceae</taxon>
    </lineage>
</organism>